<sequence length="135" mass="15428">MYIHIPYFTPICYNCYTRHGSAKVLSPACLAKMSPGLCFFPQNMVQFIKTQIFLINAAYDSWEVKNILAPGVAGKKGTWRECKLDITKCSSAQLNVLQGILEGTDWIWKLSIERNVHQLLLFSLPNRNSRDMVEK</sequence>
<reference evidence="2" key="1">
    <citation type="journal article" date="2022" name="Mol. Ecol. Resour.">
        <title>The genomes of chicory, endive, great burdock and yacon provide insights into Asteraceae palaeo-polyploidization history and plant inulin production.</title>
        <authorList>
            <person name="Fan W."/>
            <person name="Wang S."/>
            <person name="Wang H."/>
            <person name="Wang A."/>
            <person name="Jiang F."/>
            <person name="Liu H."/>
            <person name="Zhao H."/>
            <person name="Xu D."/>
            <person name="Zhang Y."/>
        </authorList>
    </citation>
    <scope>NUCLEOTIDE SEQUENCE [LARGE SCALE GENOMIC DNA]</scope>
    <source>
        <strain evidence="2">cv. Punajuju</strain>
    </source>
</reference>
<reference evidence="1 2" key="2">
    <citation type="journal article" date="2022" name="Mol. Ecol. Resour.">
        <title>The genomes of chicory, endive, great burdock and yacon provide insights into Asteraceae paleo-polyploidization history and plant inulin production.</title>
        <authorList>
            <person name="Fan W."/>
            <person name="Wang S."/>
            <person name="Wang H."/>
            <person name="Wang A."/>
            <person name="Jiang F."/>
            <person name="Liu H."/>
            <person name="Zhao H."/>
            <person name="Xu D."/>
            <person name="Zhang Y."/>
        </authorList>
    </citation>
    <scope>NUCLEOTIDE SEQUENCE [LARGE SCALE GENOMIC DNA]</scope>
    <source>
        <strain evidence="2">cv. Punajuju</strain>
        <tissue evidence="1">Leaves</tissue>
    </source>
</reference>
<evidence type="ECO:0000313" key="1">
    <source>
        <dbReference type="EMBL" id="KAI3749523.1"/>
    </source>
</evidence>
<organism evidence="1 2">
    <name type="scientific">Cichorium intybus</name>
    <name type="common">Chicory</name>
    <dbReference type="NCBI Taxonomy" id="13427"/>
    <lineage>
        <taxon>Eukaryota</taxon>
        <taxon>Viridiplantae</taxon>
        <taxon>Streptophyta</taxon>
        <taxon>Embryophyta</taxon>
        <taxon>Tracheophyta</taxon>
        <taxon>Spermatophyta</taxon>
        <taxon>Magnoliopsida</taxon>
        <taxon>eudicotyledons</taxon>
        <taxon>Gunneridae</taxon>
        <taxon>Pentapetalae</taxon>
        <taxon>asterids</taxon>
        <taxon>campanulids</taxon>
        <taxon>Asterales</taxon>
        <taxon>Asteraceae</taxon>
        <taxon>Cichorioideae</taxon>
        <taxon>Cichorieae</taxon>
        <taxon>Cichoriinae</taxon>
        <taxon>Cichorium</taxon>
    </lineage>
</organism>
<dbReference type="EMBL" id="CM042012">
    <property type="protein sequence ID" value="KAI3749523.1"/>
    <property type="molecule type" value="Genomic_DNA"/>
</dbReference>
<dbReference type="Proteomes" id="UP001055811">
    <property type="component" value="Linkage Group LG04"/>
</dbReference>
<protein>
    <submittedName>
        <fullName evidence="1">Uncharacterized protein</fullName>
    </submittedName>
</protein>
<name>A0ACB9DT88_CICIN</name>
<comment type="caution">
    <text evidence="1">The sequence shown here is derived from an EMBL/GenBank/DDBJ whole genome shotgun (WGS) entry which is preliminary data.</text>
</comment>
<proteinExistence type="predicted"/>
<keyword evidence="2" id="KW-1185">Reference proteome</keyword>
<gene>
    <name evidence="1" type="ORF">L2E82_20137</name>
</gene>
<evidence type="ECO:0000313" key="2">
    <source>
        <dbReference type="Proteomes" id="UP001055811"/>
    </source>
</evidence>
<accession>A0ACB9DT88</accession>